<keyword evidence="3" id="KW-1185">Reference proteome</keyword>
<reference evidence="2 3" key="1">
    <citation type="submission" date="2023-06" db="EMBL/GenBank/DDBJ databases">
        <title>Black Yeasts Isolated from many extreme environments.</title>
        <authorList>
            <person name="Coleine C."/>
            <person name="Stajich J.E."/>
            <person name="Selbmann L."/>
        </authorList>
    </citation>
    <scope>NUCLEOTIDE SEQUENCE [LARGE SCALE GENOMIC DNA]</scope>
    <source>
        <strain evidence="2 3">CCFEE 5887</strain>
    </source>
</reference>
<organism evidence="2 3">
    <name type="scientific">Vermiconidia calcicola</name>
    <dbReference type="NCBI Taxonomy" id="1690605"/>
    <lineage>
        <taxon>Eukaryota</taxon>
        <taxon>Fungi</taxon>
        <taxon>Dikarya</taxon>
        <taxon>Ascomycota</taxon>
        <taxon>Pezizomycotina</taxon>
        <taxon>Dothideomycetes</taxon>
        <taxon>Dothideomycetidae</taxon>
        <taxon>Mycosphaerellales</taxon>
        <taxon>Extremaceae</taxon>
        <taxon>Vermiconidia</taxon>
    </lineage>
</organism>
<gene>
    <name evidence="2" type="ORF">LTR25_001849</name>
</gene>
<evidence type="ECO:0000259" key="1">
    <source>
        <dbReference type="Pfam" id="PF13577"/>
    </source>
</evidence>
<accession>A0AAV9QHD7</accession>
<proteinExistence type="predicted"/>
<sequence>MGETKNAVAMSKLDQVIARSEIKAVIDRYGILARDDSPWDEVRKSFATDAVYYIPGGKQLPPTRLEEVLQGGSAEYIRHHVTTCDIKFVSATEALVETNFIAITDTAWPDHWGCWKDTFKVQADGDWKIQSRRICVDNGVPQGWFMKNYGKWHQLPVHHDVHTL</sequence>
<dbReference type="AlphaFoldDB" id="A0AAV9QHD7"/>
<dbReference type="EMBL" id="JAXLQG010000003">
    <property type="protein sequence ID" value="KAK5541964.1"/>
    <property type="molecule type" value="Genomic_DNA"/>
</dbReference>
<dbReference type="Proteomes" id="UP001345827">
    <property type="component" value="Unassembled WGS sequence"/>
</dbReference>
<name>A0AAV9QHD7_9PEZI</name>
<dbReference type="Pfam" id="PF13577">
    <property type="entry name" value="SnoaL_4"/>
    <property type="match status" value="1"/>
</dbReference>
<dbReference type="InterPro" id="IPR037401">
    <property type="entry name" value="SnoaL-like"/>
</dbReference>
<protein>
    <recommendedName>
        <fullName evidence="1">SnoaL-like domain-containing protein</fullName>
    </recommendedName>
</protein>
<evidence type="ECO:0000313" key="3">
    <source>
        <dbReference type="Proteomes" id="UP001345827"/>
    </source>
</evidence>
<feature type="domain" description="SnoaL-like" evidence="1">
    <location>
        <begin position="16"/>
        <end position="133"/>
    </location>
</feature>
<dbReference type="InterPro" id="IPR032710">
    <property type="entry name" value="NTF2-like_dom_sf"/>
</dbReference>
<dbReference type="SUPFAM" id="SSF54427">
    <property type="entry name" value="NTF2-like"/>
    <property type="match status" value="1"/>
</dbReference>
<comment type="caution">
    <text evidence="2">The sequence shown here is derived from an EMBL/GenBank/DDBJ whole genome shotgun (WGS) entry which is preliminary data.</text>
</comment>
<evidence type="ECO:0000313" key="2">
    <source>
        <dbReference type="EMBL" id="KAK5541964.1"/>
    </source>
</evidence>
<dbReference type="Gene3D" id="3.10.450.50">
    <property type="match status" value="1"/>
</dbReference>